<dbReference type="OrthoDB" id="9796962at2"/>
<evidence type="ECO:0000256" key="1">
    <source>
        <dbReference type="SAM" id="SignalP"/>
    </source>
</evidence>
<dbReference type="InterPro" id="IPR036182">
    <property type="entry name" value="PCuAC_sf"/>
</dbReference>
<feature type="signal peptide" evidence="1">
    <location>
        <begin position="1"/>
        <end position="26"/>
    </location>
</feature>
<dbReference type="InterPro" id="IPR007410">
    <property type="entry name" value="LpqE-like"/>
</dbReference>
<dbReference type="GeneID" id="303174221"/>
<dbReference type="PANTHER" id="PTHR36302:SF1">
    <property type="entry name" value="COPPER CHAPERONE PCU(A)C"/>
    <property type="match status" value="1"/>
</dbReference>
<dbReference type="Proteomes" id="UP000195787">
    <property type="component" value="Unassembled WGS sequence"/>
</dbReference>
<proteinExistence type="predicted"/>
<gene>
    <name evidence="2" type="ORF">CZ674_13485</name>
</gene>
<dbReference type="Pfam" id="PF04314">
    <property type="entry name" value="PCuAC"/>
    <property type="match status" value="1"/>
</dbReference>
<dbReference type="RefSeq" id="WP_086993070.1">
    <property type="nucleotide sequence ID" value="NZ_FUHU01000048.1"/>
</dbReference>
<accession>A0A1R4GNS6</accession>
<evidence type="ECO:0000313" key="2">
    <source>
        <dbReference type="EMBL" id="SJM69826.1"/>
    </source>
</evidence>
<dbReference type="EMBL" id="FUHU01000048">
    <property type="protein sequence ID" value="SJM69826.1"/>
    <property type="molecule type" value="Genomic_DNA"/>
</dbReference>
<keyword evidence="1" id="KW-0732">Signal</keyword>
<name>A0A1R4GNS6_9MICO</name>
<evidence type="ECO:0000313" key="3">
    <source>
        <dbReference type="Proteomes" id="UP000195787"/>
    </source>
</evidence>
<protein>
    <submittedName>
        <fullName evidence="2">Copper metallochaperone, bacterial analog of Cox17 protein</fullName>
    </submittedName>
</protein>
<keyword evidence="3" id="KW-1185">Reference proteome</keyword>
<dbReference type="PROSITE" id="PS51257">
    <property type="entry name" value="PROKAR_LIPOPROTEIN"/>
    <property type="match status" value="1"/>
</dbReference>
<feature type="chain" id="PRO_5012729433" evidence="1">
    <location>
        <begin position="27"/>
        <end position="165"/>
    </location>
</feature>
<dbReference type="SUPFAM" id="SSF110087">
    <property type="entry name" value="DR1885-like metal-binding protein"/>
    <property type="match status" value="1"/>
</dbReference>
<sequence length="165" mass="17536">MNKKTFARTGALLGAAALALTGCASAASGDGLTVTDPWVRAEAGEMTAMFGEIVNDTGEDMHIASIETDVAATVEMHEMIMGDDGSMIMQEYEGGFTLPDDETFTLDPGGNHFMLIGLQHELKAGEVVTITVNFDEGDPLVIEATVKDFEGGNEPYHEDEGHGDH</sequence>
<organism evidence="2 3">
    <name type="scientific">Agrococcus casei LMG 22410</name>
    <dbReference type="NCBI Taxonomy" id="1255656"/>
    <lineage>
        <taxon>Bacteria</taxon>
        <taxon>Bacillati</taxon>
        <taxon>Actinomycetota</taxon>
        <taxon>Actinomycetes</taxon>
        <taxon>Micrococcales</taxon>
        <taxon>Microbacteriaceae</taxon>
        <taxon>Agrococcus</taxon>
    </lineage>
</organism>
<dbReference type="Gene3D" id="2.60.40.1890">
    <property type="entry name" value="PCu(A)C copper chaperone"/>
    <property type="match status" value="1"/>
</dbReference>
<dbReference type="InterPro" id="IPR058248">
    <property type="entry name" value="Lxx211020-like"/>
</dbReference>
<reference evidence="2 3" key="1">
    <citation type="submission" date="2017-02" db="EMBL/GenBank/DDBJ databases">
        <authorList>
            <person name="Peterson S.W."/>
        </authorList>
    </citation>
    <scope>NUCLEOTIDE SEQUENCE [LARGE SCALE GENOMIC DNA]</scope>
    <source>
        <strain evidence="2 3">LMG 22410</strain>
    </source>
</reference>
<dbReference type="PANTHER" id="PTHR36302">
    <property type="entry name" value="BLR7088 PROTEIN"/>
    <property type="match status" value="1"/>
</dbReference>
<dbReference type="AlphaFoldDB" id="A0A1R4GNS6"/>